<dbReference type="AlphaFoldDB" id="A0A6A6CTN4"/>
<evidence type="ECO:0000256" key="1">
    <source>
        <dbReference type="SAM" id="MobiDB-lite"/>
    </source>
</evidence>
<feature type="region of interest" description="Disordered" evidence="1">
    <location>
        <begin position="6"/>
        <end position="41"/>
    </location>
</feature>
<evidence type="ECO:0000313" key="2">
    <source>
        <dbReference type="EMBL" id="KAF2169139.1"/>
    </source>
</evidence>
<sequence length="421" mass="46052">MVRLVVLDDNGDPDTATGPPTPLQRRPKESSPPLDDRSNPNLENGFSKALSCYPIVSLLASYLDLNTLSELSATCRQVRANLMQHRKLLINQTLRCINENTKPAERLGNALHASHAVCTAYGQNGVKIGRITSGKVGACARDMVSDCRACGKIICRNCVVKAPPTTLLSLRHRRLCRTCMKSPLDGLTTVVRAVGEDGTPSRRVVCNPRLRSCGVVLTFCRGDVEPPSLFDETRTYSREKCTCAEIVWICQPCGQTMRTDDTTYVRGWKWRTRYSHCGGMGAGLGEGNEGVECGRTRDCLAARMVEKDVECCAEELAAMQMEMAQAEGQGRHWNGSSYSTQEVVGIGGKVKTKVKKRVPVGAIVKEYEDERVSEQFLGREQSGANRSWCSWCSRVVASKKDLDGAMRSTDSIASSSSVGSV</sequence>
<protein>
    <recommendedName>
        <fullName evidence="4">F-box domain-containing protein</fullName>
    </recommendedName>
</protein>
<dbReference type="RefSeq" id="XP_033670028.1">
    <property type="nucleotide sequence ID" value="XM_033816279.1"/>
</dbReference>
<dbReference type="GeneID" id="54569551"/>
<gene>
    <name evidence="2" type="ORF">M409DRAFT_64907</name>
</gene>
<reference evidence="2" key="1">
    <citation type="journal article" date="2020" name="Stud. Mycol.">
        <title>101 Dothideomycetes genomes: a test case for predicting lifestyles and emergence of pathogens.</title>
        <authorList>
            <person name="Haridas S."/>
            <person name="Albert R."/>
            <person name="Binder M."/>
            <person name="Bloem J."/>
            <person name="Labutti K."/>
            <person name="Salamov A."/>
            <person name="Andreopoulos B."/>
            <person name="Baker S."/>
            <person name="Barry K."/>
            <person name="Bills G."/>
            <person name="Bluhm B."/>
            <person name="Cannon C."/>
            <person name="Castanera R."/>
            <person name="Culley D."/>
            <person name="Daum C."/>
            <person name="Ezra D."/>
            <person name="Gonzalez J."/>
            <person name="Henrissat B."/>
            <person name="Kuo A."/>
            <person name="Liang C."/>
            <person name="Lipzen A."/>
            <person name="Lutzoni F."/>
            <person name="Magnuson J."/>
            <person name="Mondo S."/>
            <person name="Nolan M."/>
            <person name="Ohm R."/>
            <person name="Pangilinan J."/>
            <person name="Park H.-J."/>
            <person name="Ramirez L."/>
            <person name="Alfaro M."/>
            <person name="Sun H."/>
            <person name="Tritt A."/>
            <person name="Yoshinaga Y."/>
            <person name="Zwiers L.-H."/>
            <person name="Turgeon B."/>
            <person name="Goodwin S."/>
            <person name="Spatafora J."/>
            <person name="Crous P."/>
            <person name="Grigoriev I."/>
        </authorList>
    </citation>
    <scope>NUCLEOTIDE SEQUENCE</scope>
    <source>
        <strain evidence="2">ATCC 36951</strain>
    </source>
</reference>
<organism evidence="2 3">
    <name type="scientific">Zasmidium cellare ATCC 36951</name>
    <dbReference type="NCBI Taxonomy" id="1080233"/>
    <lineage>
        <taxon>Eukaryota</taxon>
        <taxon>Fungi</taxon>
        <taxon>Dikarya</taxon>
        <taxon>Ascomycota</taxon>
        <taxon>Pezizomycotina</taxon>
        <taxon>Dothideomycetes</taxon>
        <taxon>Dothideomycetidae</taxon>
        <taxon>Mycosphaerellales</taxon>
        <taxon>Mycosphaerellaceae</taxon>
        <taxon>Zasmidium</taxon>
    </lineage>
</organism>
<dbReference type="Proteomes" id="UP000799537">
    <property type="component" value="Unassembled WGS sequence"/>
</dbReference>
<keyword evidence="3" id="KW-1185">Reference proteome</keyword>
<dbReference type="SUPFAM" id="SSF57903">
    <property type="entry name" value="FYVE/PHD zinc finger"/>
    <property type="match status" value="1"/>
</dbReference>
<dbReference type="InterPro" id="IPR011011">
    <property type="entry name" value="Znf_FYVE_PHD"/>
</dbReference>
<name>A0A6A6CTN4_ZASCE</name>
<evidence type="ECO:0000313" key="3">
    <source>
        <dbReference type="Proteomes" id="UP000799537"/>
    </source>
</evidence>
<feature type="compositionally biased region" description="Basic and acidic residues" evidence="1">
    <location>
        <begin position="26"/>
        <end position="38"/>
    </location>
</feature>
<proteinExistence type="predicted"/>
<dbReference type="OrthoDB" id="5288318at2759"/>
<dbReference type="EMBL" id="ML993588">
    <property type="protein sequence ID" value="KAF2169139.1"/>
    <property type="molecule type" value="Genomic_DNA"/>
</dbReference>
<evidence type="ECO:0008006" key="4">
    <source>
        <dbReference type="Google" id="ProtNLM"/>
    </source>
</evidence>
<accession>A0A6A6CTN4</accession>